<dbReference type="InterPro" id="IPR056924">
    <property type="entry name" value="SH3_Tf2-1"/>
</dbReference>
<feature type="coiled-coil region" evidence="4">
    <location>
        <begin position="451"/>
        <end position="478"/>
    </location>
</feature>
<evidence type="ECO:0000259" key="5">
    <source>
        <dbReference type="PROSITE" id="PS50013"/>
    </source>
</evidence>
<dbReference type="KEGG" id="rsx:RhiXN_11354"/>
<protein>
    <submittedName>
        <fullName evidence="6">Retrotransposable element Tf2 protein</fullName>
    </submittedName>
</protein>
<dbReference type="GO" id="GO:0003676">
    <property type="term" value="F:nucleic acid binding"/>
    <property type="evidence" value="ECO:0007669"/>
    <property type="project" value="InterPro"/>
</dbReference>
<dbReference type="FunFam" id="3.30.70.270:FF:000063">
    <property type="entry name" value="Zinc knuckle domaincontaining protein"/>
    <property type="match status" value="1"/>
</dbReference>
<evidence type="ECO:0000313" key="6">
    <source>
        <dbReference type="EMBL" id="QRW24442.1"/>
    </source>
</evidence>
<dbReference type="GeneID" id="67033632"/>
<dbReference type="InterPro" id="IPR043128">
    <property type="entry name" value="Rev_trsase/Diguanyl_cyclase"/>
</dbReference>
<dbReference type="InterPro" id="IPR012337">
    <property type="entry name" value="RNaseH-like_sf"/>
</dbReference>
<dbReference type="Gene3D" id="3.10.10.10">
    <property type="entry name" value="HIV Type 1 Reverse Transcriptase, subunit A, domain 1"/>
    <property type="match status" value="1"/>
</dbReference>
<dbReference type="RefSeq" id="XP_043184679.1">
    <property type="nucleotide sequence ID" value="XM_043331169.1"/>
</dbReference>
<reference evidence="6" key="1">
    <citation type="submission" date="2020-05" db="EMBL/GenBank/DDBJ databases">
        <title>Evolutionary and genomic comparisons of hybrid uninucleate and nonhybrid Rhizoctonia fungi.</title>
        <authorList>
            <person name="Li C."/>
            <person name="Chen X."/>
        </authorList>
    </citation>
    <scope>NUCLEOTIDE SEQUENCE</scope>
    <source>
        <strain evidence="6">AG-1 IA</strain>
    </source>
</reference>
<evidence type="ECO:0000256" key="2">
    <source>
        <dbReference type="ARBA" id="ARBA00023242"/>
    </source>
</evidence>
<dbReference type="PROSITE" id="PS00598">
    <property type="entry name" value="CHROMO_1"/>
    <property type="match status" value="1"/>
</dbReference>
<dbReference type="InterPro" id="IPR023780">
    <property type="entry name" value="Chromo_domain"/>
</dbReference>
<dbReference type="InterPro" id="IPR043502">
    <property type="entry name" value="DNA/RNA_pol_sf"/>
</dbReference>
<dbReference type="EMBL" id="CP059669">
    <property type="protein sequence ID" value="QRW24442.1"/>
    <property type="molecule type" value="Genomic_DNA"/>
</dbReference>
<organism evidence="6 7">
    <name type="scientific">Rhizoctonia solani</name>
    <dbReference type="NCBI Taxonomy" id="456999"/>
    <lineage>
        <taxon>Eukaryota</taxon>
        <taxon>Fungi</taxon>
        <taxon>Dikarya</taxon>
        <taxon>Basidiomycota</taxon>
        <taxon>Agaricomycotina</taxon>
        <taxon>Agaricomycetes</taxon>
        <taxon>Cantharellales</taxon>
        <taxon>Ceratobasidiaceae</taxon>
        <taxon>Rhizoctonia</taxon>
    </lineage>
</organism>
<keyword evidence="3" id="KW-0511">Multifunctional enzyme</keyword>
<keyword evidence="2" id="KW-0539">Nucleus</keyword>
<evidence type="ECO:0000256" key="1">
    <source>
        <dbReference type="ARBA" id="ARBA00004123"/>
    </source>
</evidence>
<dbReference type="SUPFAM" id="SSF53098">
    <property type="entry name" value="Ribonuclease H-like"/>
    <property type="match status" value="1"/>
</dbReference>
<dbReference type="GO" id="GO:0005634">
    <property type="term" value="C:nucleus"/>
    <property type="evidence" value="ECO:0007669"/>
    <property type="project" value="UniProtKB-SubCell"/>
</dbReference>
<feature type="domain" description="Chromo" evidence="5">
    <location>
        <begin position="832"/>
        <end position="882"/>
    </location>
</feature>
<dbReference type="InterPro" id="IPR023779">
    <property type="entry name" value="Chromodomain_CS"/>
</dbReference>
<dbReference type="SUPFAM" id="SSF56672">
    <property type="entry name" value="DNA/RNA polymerases"/>
    <property type="match status" value="1"/>
</dbReference>
<sequence>MEEGPLNSPLYSMTDAKSATLKDWLRDKLKAGKIHPSKLPISSPVMFVPKKDGSCQLVVDYHCLSNQTKKNIYPLPRPDDLMAQLHGAKVFTKLDLRWGYNNVRIKEGDKWKTACRTKYGLYKSLVMTFSLTNTPAAFQHFMNELFKDLLDVCVIIYLDDILIYSKDDATHTQHVHEVLQRLMENQLFCKASKCTFHVTSVEYLGIIVLDKGFSLDKLKIQAVQEWPVPTKIKEVQSFLGFANFLCRFVANFSHMARLLHNLVKKDTAWNWGPKEQEAFQNLKDAITNAPVLCHADPTKPYFLETDASGAALGSILSQRQEDGHLHPLGFLSKSFKGAKQNYNTHDKELLAIIRLFEYWRIFLEGTEHPITVFTDHRNLEYWKESWTFNRWHARWHLLLAGYNFQIVYCPGKQSGKPDALSCRLDHANIPPKPQSMLPNPVFANVALVMPKKELQCQIEAALDQDKSLEEILQFLQNESKAPPSIKRVFKDYQMEGGLLFYQGQIVVPDVGTLRTDLFCIFHNSPLAGIRAETYWHVDSCKICQQIRKPKYASIPPQPLELPTRPWQHMSYDMIVDLPKDRDNDSILVIVDSFTKYVILVECSKKLKAPELADLFLRHALYQRLGIDPHFSSAYHLQSDGQTERVNPTIEHFLQAYSGINQKDWVKWLPMAEFTYNNAVHSTTSKTLFRALYGWEPAITPSNVPTNVPEADKLATQMEAQWQEIEAALRQSKTRMMAGETGEPLSFEIGEEAWLDAKNMKLKTLSPKLTKQCLGPFKVIEKNSTQAYCLELLPTMRIHNIFYVGPLSKVRRDKKCNFKNRPPPVTVDGEEEYKVEGITDAKEQNRKWFFQVKWKGYGSKENTWEPWENLKNAGKILKKYKEEMKKKVLGAAKALRGGAVL</sequence>
<dbReference type="InterPro" id="IPR050951">
    <property type="entry name" value="Retrovirus_Pol_polyprotein"/>
</dbReference>
<dbReference type="Pfam" id="PF24626">
    <property type="entry name" value="SH3_Tf2-1"/>
    <property type="match status" value="1"/>
</dbReference>
<dbReference type="PROSITE" id="PS50013">
    <property type="entry name" value="CHROMO_2"/>
    <property type="match status" value="1"/>
</dbReference>
<dbReference type="InterPro" id="IPR041577">
    <property type="entry name" value="RT_RNaseH_2"/>
</dbReference>
<dbReference type="InterPro" id="IPR000953">
    <property type="entry name" value="Chromo/chromo_shadow_dom"/>
</dbReference>
<comment type="subcellular location">
    <subcellularLocation>
        <location evidence="1">Nucleus</location>
    </subcellularLocation>
</comment>
<dbReference type="AlphaFoldDB" id="A0A8H8P515"/>
<dbReference type="PANTHER" id="PTHR37984:SF5">
    <property type="entry name" value="PROTEIN NYNRIN-LIKE"/>
    <property type="match status" value="1"/>
</dbReference>
<gene>
    <name evidence="6" type="ORF">RhiXN_11354</name>
</gene>
<accession>A0A8H8P515</accession>
<dbReference type="Gene3D" id="3.30.70.270">
    <property type="match status" value="2"/>
</dbReference>
<proteinExistence type="predicted"/>
<dbReference type="Pfam" id="PF00078">
    <property type="entry name" value="RVT_1"/>
    <property type="match status" value="1"/>
</dbReference>
<dbReference type="Proteomes" id="UP000650533">
    <property type="component" value="Chromosome 12"/>
</dbReference>
<evidence type="ECO:0000256" key="3">
    <source>
        <dbReference type="ARBA" id="ARBA00023268"/>
    </source>
</evidence>
<dbReference type="Gene3D" id="3.10.20.370">
    <property type="match status" value="1"/>
</dbReference>
<name>A0A8H8P515_9AGAM</name>
<dbReference type="Gene3D" id="3.30.420.10">
    <property type="entry name" value="Ribonuclease H-like superfamily/Ribonuclease H"/>
    <property type="match status" value="2"/>
</dbReference>
<dbReference type="PANTHER" id="PTHR37984">
    <property type="entry name" value="PROTEIN CBG26694"/>
    <property type="match status" value="1"/>
</dbReference>
<dbReference type="Gene3D" id="2.40.50.40">
    <property type="match status" value="1"/>
</dbReference>
<evidence type="ECO:0000313" key="7">
    <source>
        <dbReference type="Proteomes" id="UP000650533"/>
    </source>
</evidence>
<evidence type="ECO:0000256" key="4">
    <source>
        <dbReference type="SAM" id="Coils"/>
    </source>
</evidence>
<dbReference type="InterPro" id="IPR000477">
    <property type="entry name" value="RT_dom"/>
</dbReference>
<dbReference type="Pfam" id="PF00385">
    <property type="entry name" value="Chromo"/>
    <property type="match status" value="1"/>
</dbReference>
<dbReference type="GO" id="GO:0006338">
    <property type="term" value="P:chromatin remodeling"/>
    <property type="evidence" value="ECO:0007669"/>
    <property type="project" value="UniProtKB-ARBA"/>
</dbReference>
<dbReference type="CDD" id="cd01647">
    <property type="entry name" value="RT_LTR"/>
    <property type="match status" value="1"/>
</dbReference>
<dbReference type="Pfam" id="PF17919">
    <property type="entry name" value="RT_RNaseH_2"/>
    <property type="match status" value="1"/>
</dbReference>
<dbReference type="SMART" id="SM00298">
    <property type="entry name" value="CHROMO"/>
    <property type="match status" value="1"/>
</dbReference>
<keyword evidence="4" id="KW-0175">Coiled coil</keyword>
<dbReference type="InterPro" id="IPR016197">
    <property type="entry name" value="Chromo-like_dom_sf"/>
</dbReference>
<dbReference type="SUPFAM" id="SSF54160">
    <property type="entry name" value="Chromo domain-like"/>
    <property type="match status" value="1"/>
</dbReference>
<dbReference type="CDD" id="cd09274">
    <property type="entry name" value="RNase_HI_RT_Ty3"/>
    <property type="match status" value="1"/>
</dbReference>
<dbReference type="InterPro" id="IPR036397">
    <property type="entry name" value="RNaseH_sf"/>
</dbReference>